<accession>A0A5C3E760</accession>
<keyword evidence="2" id="KW-0472">Membrane</keyword>
<evidence type="ECO:0000313" key="3">
    <source>
        <dbReference type="EMBL" id="SPO25079.1"/>
    </source>
</evidence>
<evidence type="ECO:0000256" key="1">
    <source>
        <dbReference type="SAM" id="MobiDB-lite"/>
    </source>
</evidence>
<evidence type="ECO:0000256" key="2">
    <source>
        <dbReference type="SAM" id="Phobius"/>
    </source>
</evidence>
<feature type="transmembrane region" description="Helical" evidence="2">
    <location>
        <begin position="151"/>
        <end position="173"/>
    </location>
</feature>
<proteinExistence type="predicted"/>
<feature type="compositionally biased region" description="Low complexity" evidence="1">
    <location>
        <begin position="94"/>
        <end position="110"/>
    </location>
</feature>
<feature type="region of interest" description="Disordered" evidence="1">
    <location>
        <begin position="1"/>
        <end position="144"/>
    </location>
</feature>
<dbReference type="OrthoDB" id="2556187at2759"/>
<feature type="compositionally biased region" description="Low complexity" evidence="1">
    <location>
        <begin position="53"/>
        <end position="73"/>
    </location>
</feature>
<feature type="region of interest" description="Disordered" evidence="1">
    <location>
        <begin position="467"/>
        <end position="505"/>
    </location>
</feature>
<keyword evidence="4" id="KW-1185">Reference proteome</keyword>
<gene>
    <name evidence="3" type="ORF">UTRI_02823_B</name>
</gene>
<keyword evidence="2" id="KW-1133">Transmembrane helix</keyword>
<feature type="compositionally biased region" description="Low complexity" evidence="1">
    <location>
        <begin position="588"/>
        <end position="599"/>
    </location>
</feature>
<feature type="compositionally biased region" description="Basic residues" evidence="1">
    <location>
        <begin position="1"/>
        <end position="17"/>
    </location>
</feature>
<organism evidence="3 4">
    <name type="scientific">Ustilago trichophora</name>
    <dbReference type="NCBI Taxonomy" id="86804"/>
    <lineage>
        <taxon>Eukaryota</taxon>
        <taxon>Fungi</taxon>
        <taxon>Dikarya</taxon>
        <taxon>Basidiomycota</taxon>
        <taxon>Ustilaginomycotina</taxon>
        <taxon>Ustilaginomycetes</taxon>
        <taxon>Ustilaginales</taxon>
        <taxon>Ustilaginaceae</taxon>
        <taxon>Ustilago</taxon>
    </lineage>
</organism>
<dbReference type="EMBL" id="OOIN01000010">
    <property type="protein sequence ID" value="SPO25079.1"/>
    <property type="molecule type" value="Genomic_DNA"/>
</dbReference>
<name>A0A5C3E760_9BASI</name>
<dbReference type="AlphaFoldDB" id="A0A5C3E760"/>
<feature type="region of interest" description="Disordered" evidence="1">
    <location>
        <begin position="580"/>
        <end position="610"/>
    </location>
</feature>
<dbReference type="Proteomes" id="UP000324022">
    <property type="component" value="Unassembled WGS sequence"/>
</dbReference>
<protein>
    <submittedName>
        <fullName evidence="3">Uncharacterized protein</fullName>
    </submittedName>
</protein>
<sequence length="627" mass="67924">MGSRRSHARPYTRKHPRDKKDSEHHKEKKHHSAQQGQDGGHRNTSESQQDQTARSQQISQSPQPAPAPQLVQAFVPSRLPIMPGTINQPSQLGQSNQPDQPNQSSQSDQSTSRQLPTTQGANLQPPTAAASRAPVSSTATAPTVEGSKPSIAMIAGATAGGVVLLLVLFTVIACKCSNRKKTAAKEYPDATSKDGIKNGMSSVRTADLMMKHTDYAYPSSSVGSHVRTQGYPHLQSNHSKAGSGEDHVSLAIPQERSTGFQLTRGDLRGLDSIAQPIEYGSQQNTLELNQPGVQHGGESENDHLPVHSYRASLGDGEKTFEGDDGQIDRCLSYYMKRHTRASVHPDVLPGLRSPLPRDSIPDLPSPLPRHLHMAGGSPTTPEAQDRPDRRSFKFPKTTNLLERIRRSQIRLNNEALSKARKEGYCVSGPVSHKARTSVQEASSFNSSPISVGTDASKYDASSSYVSMTRGDPASRKIPAHWRSSSKVQRQLAEASGAADPDVLGTSPAVSEPHSAFEYADYYDSYLPGPHTSLRLPLTSEDVGDGFAVPWQDHSPCRSSALSPRQSTNMSMRQRSATFGLASPSAWPSDATAETSADAAQLRRSKSHLSTVPDIHRESAEVDEVIRF</sequence>
<keyword evidence="2" id="KW-0812">Transmembrane</keyword>
<reference evidence="3 4" key="1">
    <citation type="submission" date="2018-03" db="EMBL/GenBank/DDBJ databases">
        <authorList>
            <person name="Guldener U."/>
        </authorList>
    </citation>
    <scope>NUCLEOTIDE SEQUENCE [LARGE SCALE GENOMIC DNA]</scope>
    <source>
        <strain evidence="3 4">NBRC100155</strain>
    </source>
</reference>
<feature type="region of interest" description="Disordered" evidence="1">
    <location>
        <begin position="349"/>
        <end position="392"/>
    </location>
</feature>
<feature type="compositionally biased region" description="Polar residues" evidence="1">
    <location>
        <begin position="111"/>
        <end position="125"/>
    </location>
</feature>
<evidence type="ECO:0000313" key="4">
    <source>
        <dbReference type="Proteomes" id="UP000324022"/>
    </source>
</evidence>